<feature type="transmembrane region" description="Helical" evidence="1">
    <location>
        <begin position="6"/>
        <end position="27"/>
    </location>
</feature>
<organism evidence="2 3">
    <name type="scientific">Ancylobacter novellus</name>
    <name type="common">Thiobacillus novellus</name>
    <dbReference type="NCBI Taxonomy" id="921"/>
    <lineage>
        <taxon>Bacteria</taxon>
        <taxon>Pseudomonadati</taxon>
        <taxon>Pseudomonadota</taxon>
        <taxon>Alphaproteobacteria</taxon>
        <taxon>Hyphomicrobiales</taxon>
        <taxon>Xanthobacteraceae</taxon>
        <taxon>Ancylobacter</taxon>
    </lineage>
</organism>
<dbReference type="Proteomes" id="UP000249577">
    <property type="component" value="Unassembled WGS sequence"/>
</dbReference>
<reference evidence="2 3" key="1">
    <citation type="submission" date="2017-08" db="EMBL/GenBank/DDBJ databases">
        <title>Infants hospitalized years apart are colonized by the same room-sourced microbial strains.</title>
        <authorList>
            <person name="Brooks B."/>
            <person name="Olm M.R."/>
            <person name="Firek B.A."/>
            <person name="Baker R."/>
            <person name="Thomas B.C."/>
            <person name="Morowitz M.J."/>
            <person name="Banfield J.F."/>
        </authorList>
    </citation>
    <scope>NUCLEOTIDE SEQUENCE [LARGE SCALE GENOMIC DNA]</scope>
    <source>
        <strain evidence="2">S2_005_003_R2_43</strain>
    </source>
</reference>
<dbReference type="AlphaFoldDB" id="A0A2W5K8U4"/>
<proteinExistence type="predicted"/>
<evidence type="ECO:0000313" key="3">
    <source>
        <dbReference type="Proteomes" id="UP000249577"/>
    </source>
</evidence>
<evidence type="ECO:0000313" key="2">
    <source>
        <dbReference type="EMBL" id="PZQ13562.1"/>
    </source>
</evidence>
<protein>
    <submittedName>
        <fullName evidence="2">Uncharacterized protein</fullName>
    </submittedName>
</protein>
<keyword evidence="1" id="KW-1133">Transmembrane helix</keyword>
<sequence length="229" mass="24112">MEFEPHTIALAAALAAAFAAFLAVVAANRKERARRLKTLDDCGALLEAARPGRAPSGYGVLRGHFAGRPAALTPIAEAMAFRRLPQLWIAAALRAGPFEGSLEILRRPTGAEFYAGGDGLPLRLPPPPSWPRDARVKCDRAGAALAPRLERLLAEAFTDPRVKAVGVGPGGVRVVRQAAQGDAGAYRIFRDSRFASPRVAPEAAQAALTLAQAVAEALEQDEAHVAEAA</sequence>
<name>A0A2W5K8U4_ANCNO</name>
<keyword evidence="1" id="KW-0472">Membrane</keyword>
<accession>A0A2W5K8U4</accession>
<dbReference type="EMBL" id="QFPN01000007">
    <property type="protein sequence ID" value="PZQ13562.1"/>
    <property type="molecule type" value="Genomic_DNA"/>
</dbReference>
<keyword evidence="1" id="KW-0812">Transmembrane</keyword>
<comment type="caution">
    <text evidence="2">The sequence shown here is derived from an EMBL/GenBank/DDBJ whole genome shotgun (WGS) entry which is preliminary data.</text>
</comment>
<evidence type="ECO:0000256" key="1">
    <source>
        <dbReference type="SAM" id="Phobius"/>
    </source>
</evidence>
<gene>
    <name evidence="2" type="ORF">DI565_13520</name>
</gene>